<name>A0A937AM48_9BACT</name>
<comment type="caution">
    <text evidence="1">The sequence shown here is derived from an EMBL/GenBank/DDBJ whole genome shotgun (WGS) entry which is preliminary data.</text>
</comment>
<dbReference type="EMBL" id="JAERQG010000002">
    <property type="protein sequence ID" value="MBL0765207.1"/>
    <property type="molecule type" value="Genomic_DNA"/>
</dbReference>
<dbReference type="Proteomes" id="UP000642920">
    <property type="component" value="Unassembled WGS sequence"/>
</dbReference>
<dbReference type="PROSITE" id="PS51257">
    <property type="entry name" value="PROKAR_LIPOPROTEIN"/>
    <property type="match status" value="1"/>
</dbReference>
<proteinExistence type="predicted"/>
<evidence type="ECO:0000313" key="1">
    <source>
        <dbReference type="EMBL" id="MBL0765207.1"/>
    </source>
</evidence>
<dbReference type="RefSeq" id="WP_201919618.1">
    <property type="nucleotide sequence ID" value="NZ_JAERQG010000002.1"/>
</dbReference>
<gene>
    <name evidence="1" type="ORF">JKP34_08105</name>
</gene>
<organism evidence="1 2">
    <name type="scientific">Marivirga atlantica</name>
    <dbReference type="NCBI Taxonomy" id="1548457"/>
    <lineage>
        <taxon>Bacteria</taxon>
        <taxon>Pseudomonadati</taxon>
        <taxon>Bacteroidota</taxon>
        <taxon>Cytophagia</taxon>
        <taxon>Cytophagales</taxon>
        <taxon>Marivirgaceae</taxon>
        <taxon>Marivirga</taxon>
    </lineage>
</organism>
<reference evidence="1" key="1">
    <citation type="submission" date="2021-01" db="EMBL/GenBank/DDBJ databases">
        <title>Marivirga sp. nov., isolated from intertidal surface sediments.</title>
        <authorList>
            <person name="Zhang M."/>
        </authorList>
    </citation>
    <scope>NUCLEOTIDE SEQUENCE</scope>
    <source>
        <strain evidence="1">SM1354</strain>
    </source>
</reference>
<dbReference type="AlphaFoldDB" id="A0A937AM48"/>
<accession>A0A937AM48</accession>
<keyword evidence="2" id="KW-1185">Reference proteome</keyword>
<sequence>MRGVSFYLLITLFIYSCSSKEEEQKEQGPQDFRRLSLSLASDNYYDTENYSGNLYLSNQNGEIVDQAELVNNATSELIMDYDSNSDFDLTTVDRYEFERSNKEFISYRLKTFNSIEPYNFEIKEPQIAYADSGASAFLNIANTGGNIRDIVTANYYNRNITSTEANFEIYLINQKEDIYLSFLPAGKDIPRYILLEDIENGFSTDYELADLPLANDQIVINYPQTDELSVEIWGAVQSDPENFFALLSSEWGSLNPPYSIHYIPTKEFVQFKQKTYLNIGNKEYQKMEIDNLINTVFTIPDLDFQIINSNNETFEFSPTTNYDYYSISMYYKNEAENYEIIWNHYGKSSNGNVKIRYPKLLEILGPETMPESVNDFKITNTEIKNIEGLGSYLEYCNAIMDPNVSLESKSNKIESLKIQ</sequence>
<protein>
    <submittedName>
        <fullName evidence="1">Uncharacterized protein</fullName>
    </submittedName>
</protein>
<evidence type="ECO:0000313" key="2">
    <source>
        <dbReference type="Proteomes" id="UP000642920"/>
    </source>
</evidence>